<dbReference type="Pfam" id="PF03358">
    <property type="entry name" value="FMN_red"/>
    <property type="match status" value="1"/>
</dbReference>
<evidence type="ECO:0000259" key="1">
    <source>
        <dbReference type="Pfam" id="PF03358"/>
    </source>
</evidence>
<comment type="caution">
    <text evidence="2">The sequence shown here is derived from an EMBL/GenBank/DDBJ whole genome shotgun (WGS) entry which is preliminary data.</text>
</comment>
<dbReference type="EMBL" id="JADBEE010000001">
    <property type="protein sequence ID" value="MBE1514725.1"/>
    <property type="molecule type" value="Genomic_DNA"/>
</dbReference>
<dbReference type="Proteomes" id="UP000636579">
    <property type="component" value="Unassembled WGS sequence"/>
</dbReference>
<protein>
    <submittedName>
        <fullName evidence="2">NAD(P)H-dependent FMN reductase</fullName>
    </submittedName>
</protein>
<evidence type="ECO:0000313" key="2">
    <source>
        <dbReference type="EMBL" id="MBE1514725.1"/>
    </source>
</evidence>
<keyword evidence="3" id="KW-1185">Reference proteome</keyword>
<dbReference type="PANTHER" id="PTHR30543:SF28">
    <property type="entry name" value="NADPH-DEPENDENT FMN REDUCTASE-LIKE DOMAIN-CONTAINING PROTEIN"/>
    <property type="match status" value="1"/>
</dbReference>
<evidence type="ECO:0000313" key="3">
    <source>
        <dbReference type="Proteomes" id="UP000636579"/>
    </source>
</evidence>
<dbReference type="PANTHER" id="PTHR30543">
    <property type="entry name" value="CHROMATE REDUCTASE"/>
    <property type="match status" value="1"/>
</dbReference>
<reference evidence="2 3" key="1">
    <citation type="submission" date="2020-10" db="EMBL/GenBank/DDBJ databases">
        <title>Sequencing the genomes of 1000 actinobacteria strains.</title>
        <authorList>
            <person name="Klenk H.-P."/>
        </authorList>
    </citation>
    <scope>NUCLEOTIDE SEQUENCE [LARGE SCALE GENOMIC DNA]</scope>
    <source>
        <strain evidence="2 3">DSM 15474</strain>
    </source>
</reference>
<dbReference type="SUPFAM" id="SSF52218">
    <property type="entry name" value="Flavoproteins"/>
    <property type="match status" value="1"/>
</dbReference>
<dbReference type="Gene3D" id="3.40.50.360">
    <property type="match status" value="1"/>
</dbReference>
<sequence length="194" mass="20925">MNGLLLPVISCSLDPESRSRDLATQAAELLKSAGHHAPVLDLRDHALPAFDNSSVFETEPFARLHRAIAEADGIILATPIYNWAPSAATKSLIEATGATGDDGTSAAWFDKVVTFLCAAGLPQSYMATSQLASSLMLDFKCVINPYVGYFSSQEWDDDGGLVPDRQSRLEKTVAVHAELAALLSHRSYSSNWEV</sequence>
<dbReference type="InterPro" id="IPR029039">
    <property type="entry name" value="Flavoprotein-like_sf"/>
</dbReference>
<accession>A0ABR9J6U4</accession>
<organism evidence="2 3">
    <name type="scientific">Nesterenkonia halotolerans</name>
    <dbReference type="NCBI Taxonomy" id="225325"/>
    <lineage>
        <taxon>Bacteria</taxon>
        <taxon>Bacillati</taxon>
        <taxon>Actinomycetota</taxon>
        <taxon>Actinomycetes</taxon>
        <taxon>Micrococcales</taxon>
        <taxon>Micrococcaceae</taxon>
        <taxon>Nesterenkonia</taxon>
    </lineage>
</organism>
<gene>
    <name evidence="2" type="ORF">H4W26_001480</name>
</gene>
<dbReference type="RefSeq" id="WP_192591442.1">
    <property type="nucleotide sequence ID" value="NZ_JADBEE010000001.1"/>
</dbReference>
<dbReference type="InterPro" id="IPR050712">
    <property type="entry name" value="NAD(P)H-dep_reductase"/>
</dbReference>
<name>A0ABR9J6U4_9MICC</name>
<dbReference type="InterPro" id="IPR005025">
    <property type="entry name" value="FMN_Rdtase-like_dom"/>
</dbReference>
<proteinExistence type="predicted"/>
<feature type="domain" description="NADPH-dependent FMN reductase-like" evidence="1">
    <location>
        <begin position="8"/>
        <end position="136"/>
    </location>
</feature>